<dbReference type="RefSeq" id="WP_321551022.1">
    <property type="nucleotide sequence ID" value="NZ_JAXIVS010000019.1"/>
</dbReference>
<keyword evidence="2" id="KW-1185">Reference proteome</keyword>
<evidence type="ECO:0008006" key="3">
    <source>
        <dbReference type="Google" id="ProtNLM"/>
    </source>
</evidence>
<dbReference type="Proteomes" id="UP001291309">
    <property type="component" value="Unassembled WGS sequence"/>
</dbReference>
<protein>
    <recommendedName>
        <fullName evidence="3">Peptidase C-terminal archaeal/bacterial domain-containing protein</fullName>
    </recommendedName>
</protein>
<accession>A0ABU5HFQ9</accession>
<reference evidence="1 2" key="1">
    <citation type="submission" date="2023-12" db="EMBL/GenBank/DDBJ databases">
        <title>the genome sequence of Hyalangium sp. s54d21.</title>
        <authorList>
            <person name="Zhang X."/>
        </authorList>
    </citation>
    <scope>NUCLEOTIDE SEQUENCE [LARGE SCALE GENOMIC DNA]</scope>
    <source>
        <strain evidence="2">s54d21</strain>
    </source>
</reference>
<dbReference type="EMBL" id="JAXIVS010000019">
    <property type="protein sequence ID" value="MDY7232311.1"/>
    <property type="molecule type" value="Genomic_DNA"/>
</dbReference>
<evidence type="ECO:0000313" key="2">
    <source>
        <dbReference type="Proteomes" id="UP001291309"/>
    </source>
</evidence>
<name>A0ABU5HFQ9_9BACT</name>
<comment type="caution">
    <text evidence="1">The sequence shown here is derived from an EMBL/GenBank/DDBJ whole genome shotgun (WGS) entry which is preliminary data.</text>
</comment>
<organism evidence="1 2">
    <name type="scientific">Hyalangium rubrum</name>
    <dbReference type="NCBI Taxonomy" id="3103134"/>
    <lineage>
        <taxon>Bacteria</taxon>
        <taxon>Pseudomonadati</taxon>
        <taxon>Myxococcota</taxon>
        <taxon>Myxococcia</taxon>
        <taxon>Myxococcales</taxon>
        <taxon>Cystobacterineae</taxon>
        <taxon>Archangiaceae</taxon>
        <taxon>Hyalangium</taxon>
    </lineage>
</organism>
<gene>
    <name evidence="1" type="ORF">SYV04_38335</name>
</gene>
<sequence length="259" mass="27084">MERPPPCTSDEGCAAHLRCEVGTGTCVPRACQPDTLEPNDSPAAAFPVSASRYLDLTLCAGDSDHFALALQRGDQLGVNVEADPFAESSFSTTIAEASGRVRASGRMLASFVAAASGTYIVRVGTTAPSQRYDIGFFLSRGTPCDDDLHEPNDTPGTATAYTLGTQAEGVLCPQDEDHFALSIPQGRGVRARLTNYTAASGLLRLCLFDGSTELGCSDEPSGAVVSLPEAIVGGRTLTARVVGDDARTTNGYTFQAELP</sequence>
<proteinExistence type="predicted"/>
<dbReference type="Gene3D" id="2.60.120.380">
    <property type="match status" value="2"/>
</dbReference>
<evidence type="ECO:0000313" key="1">
    <source>
        <dbReference type="EMBL" id="MDY7232311.1"/>
    </source>
</evidence>